<protein>
    <recommendedName>
        <fullName evidence="3">Alpha/beta hydrolase</fullName>
    </recommendedName>
</protein>
<evidence type="ECO:0000313" key="2">
    <source>
        <dbReference type="Proteomes" id="UP001549313"/>
    </source>
</evidence>
<proteinExistence type="predicted"/>
<evidence type="ECO:0008006" key="3">
    <source>
        <dbReference type="Google" id="ProtNLM"/>
    </source>
</evidence>
<organism evidence="1 2">
    <name type="scientific">Brevundimonas faecalis</name>
    <dbReference type="NCBI Taxonomy" id="947378"/>
    <lineage>
        <taxon>Bacteria</taxon>
        <taxon>Pseudomonadati</taxon>
        <taxon>Pseudomonadota</taxon>
        <taxon>Alphaproteobacteria</taxon>
        <taxon>Caulobacterales</taxon>
        <taxon>Caulobacteraceae</taxon>
        <taxon>Brevundimonas</taxon>
    </lineage>
</organism>
<gene>
    <name evidence="1" type="ORF">ABIE19_002562</name>
</gene>
<name>A0ABV2RDV8_9CAUL</name>
<sequence length="142" mass="15208">MLATAMTAALALTVPADGNSDQWLARDVSGEGPIASFLSWNYSNVITRAHCANGQVTLQYFYTFPEAPSPAEAPLALLIDGASHRLAPSVDDMDRQVYTLSSQGKAALRRARNVDLDAPNEADEPWYLGQAAALVDLAKRCG</sequence>
<evidence type="ECO:0000313" key="1">
    <source>
        <dbReference type="EMBL" id="MET4684625.1"/>
    </source>
</evidence>
<reference evidence="1 2" key="1">
    <citation type="submission" date="2024-06" db="EMBL/GenBank/DDBJ databases">
        <title>Sorghum-associated microbial communities from plants grown in Nebraska, USA.</title>
        <authorList>
            <person name="Schachtman D."/>
        </authorList>
    </citation>
    <scope>NUCLEOTIDE SEQUENCE [LARGE SCALE GENOMIC DNA]</scope>
    <source>
        <strain evidence="1 2">2814</strain>
    </source>
</reference>
<dbReference type="Proteomes" id="UP001549313">
    <property type="component" value="Unassembled WGS sequence"/>
</dbReference>
<dbReference type="RefSeq" id="WP_354089575.1">
    <property type="nucleotide sequence ID" value="NZ_JBEPTF010000003.1"/>
</dbReference>
<dbReference type="EMBL" id="JBEPTF010000003">
    <property type="protein sequence ID" value="MET4684625.1"/>
    <property type="molecule type" value="Genomic_DNA"/>
</dbReference>
<comment type="caution">
    <text evidence="1">The sequence shown here is derived from an EMBL/GenBank/DDBJ whole genome shotgun (WGS) entry which is preliminary data.</text>
</comment>
<accession>A0ABV2RDV8</accession>
<keyword evidence="2" id="KW-1185">Reference proteome</keyword>